<dbReference type="RefSeq" id="WP_019554623.1">
    <property type="nucleotide sequence ID" value="NZ_FNZK01000019.1"/>
</dbReference>
<sequence length="222" mass="24599">MTTTKITQRARLAWFRIISVDKAKRLQSIIFATLLFVFSSSTITAANAVYNSDPNGEYTYQTATIVDIAKSNQVKNYKQDDYALVKLKKGDFVYALYTAGGASDFYTNQETLQAAHSARELAEKLQVFKNNEWGDRQIIAAYQIKLPESVNFIEVAGGQCKANITYGIGGGQQYLIPKDCLSGPVGYFVYENNTLVCVYKKPNITIPKVGSGGEIPFVTNQI</sequence>
<evidence type="ECO:0000313" key="2">
    <source>
        <dbReference type="Proteomes" id="UP000199662"/>
    </source>
</evidence>
<name>A0A1H7C5K5_9FIRM</name>
<dbReference type="EMBL" id="FNZK01000019">
    <property type="protein sequence ID" value="SEJ84574.1"/>
    <property type="molecule type" value="Genomic_DNA"/>
</dbReference>
<organism evidence="1 2">
    <name type="scientific">Propionispira arboris</name>
    <dbReference type="NCBI Taxonomy" id="84035"/>
    <lineage>
        <taxon>Bacteria</taxon>
        <taxon>Bacillati</taxon>
        <taxon>Bacillota</taxon>
        <taxon>Negativicutes</taxon>
        <taxon>Selenomonadales</taxon>
        <taxon>Selenomonadaceae</taxon>
        <taxon>Propionispira</taxon>
    </lineage>
</organism>
<evidence type="ECO:0000313" key="1">
    <source>
        <dbReference type="EMBL" id="SEJ84574.1"/>
    </source>
</evidence>
<protein>
    <submittedName>
        <fullName evidence="1">Uncharacterized protein</fullName>
    </submittedName>
</protein>
<gene>
    <name evidence="1" type="ORF">SAMN05660742_11966</name>
</gene>
<reference evidence="1 2" key="1">
    <citation type="submission" date="2016-10" db="EMBL/GenBank/DDBJ databases">
        <authorList>
            <person name="de Groot N.N."/>
        </authorList>
    </citation>
    <scope>NUCLEOTIDE SEQUENCE [LARGE SCALE GENOMIC DNA]</scope>
    <source>
        <strain evidence="1 2">DSM 2179</strain>
    </source>
</reference>
<dbReference type="Proteomes" id="UP000199662">
    <property type="component" value="Unassembled WGS sequence"/>
</dbReference>
<dbReference type="AlphaFoldDB" id="A0A1H7C5K5"/>
<keyword evidence="2" id="KW-1185">Reference proteome</keyword>
<proteinExistence type="predicted"/>
<accession>A0A1H7C5K5</accession>